<keyword evidence="2" id="KW-1185">Reference proteome</keyword>
<evidence type="ECO:0000313" key="2">
    <source>
        <dbReference type="Proteomes" id="UP000054783"/>
    </source>
</evidence>
<proteinExistence type="predicted"/>
<reference evidence="1 2" key="1">
    <citation type="submission" date="2015-01" db="EMBL/GenBank/DDBJ databases">
        <title>Evolution of Trichinella species and genotypes.</title>
        <authorList>
            <person name="Korhonen P.K."/>
            <person name="Edoardo P."/>
            <person name="Giuseppe L.R."/>
            <person name="Gasser R.B."/>
        </authorList>
    </citation>
    <scope>NUCLEOTIDE SEQUENCE [LARGE SCALE GENOMIC DNA]</scope>
    <source>
        <strain evidence="1">ISS2496</strain>
    </source>
</reference>
<evidence type="ECO:0000313" key="1">
    <source>
        <dbReference type="EMBL" id="KRX91405.1"/>
    </source>
</evidence>
<accession>A0A0V0XTV4</accession>
<protein>
    <submittedName>
        <fullName evidence="1">Uncharacterized protein</fullName>
    </submittedName>
</protein>
<dbReference type="AlphaFoldDB" id="A0A0V0XTV4"/>
<name>A0A0V0XTV4_9BILA</name>
<sequence>MENITNFITSRGIQYVLSGFYSGTCDSVQSLMKSTSAWDLMVVRGTYFKPCGPSSIAHRG</sequence>
<dbReference type="EMBL" id="JYDQ01004630">
    <property type="protein sequence ID" value="KRX91405.1"/>
    <property type="molecule type" value="Genomic_DNA"/>
</dbReference>
<comment type="caution">
    <text evidence="1">The sequence shown here is derived from an EMBL/GenBank/DDBJ whole genome shotgun (WGS) entry which is preliminary data.</text>
</comment>
<gene>
    <name evidence="1" type="ORF">T12_6250</name>
</gene>
<dbReference type="Proteomes" id="UP000054783">
    <property type="component" value="Unassembled WGS sequence"/>
</dbReference>
<organism evidence="1 2">
    <name type="scientific">Trichinella patagoniensis</name>
    <dbReference type="NCBI Taxonomy" id="990121"/>
    <lineage>
        <taxon>Eukaryota</taxon>
        <taxon>Metazoa</taxon>
        <taxon>Ecdysozoa</taxon>
        <taxon>Nematoda</taxon>
        <taxon>Enoplea</taxon>
        <taxon>Dorylaimia</taxon>
        <taxon>Trichinellida</taxon>
        <taxon>Trichinellidae</taxon>
        <taxon>Trichinella</taxon>
    </lineage>
</organism>